<evidence type="ECO:0000256" key="9">
    <source>
        <dbReference type="ARBA" id="ARBA00023224"/>
    </source>
</evidence>
<feature type="non-terminal residue" evidence="12">
    <location>
        <position position="1"/>
    </location>
</feature>
<sequence>IFNKQIPIIVISAFIGLALLITFASYASIWIKFKKRVFKPRTSATEMNKNLVKTLFIATVLSLISWLPFKIIFILFHLLSNVQISNSIIVITRLVQYANSLLNPIVYNLRMPDFRREMKKILCGCVVKDIPKGNIRLVSMKSNGISAVWRKCGKFDESVDHMFSGSPELPKTEYIQRHDNAALHIHWKVCQIYKITSADKLCEDKPETVVKTKRQRFCGICQFTLIEK</sequence>
<dbReference type="PROSITE" id="PS50262">
    <property type="entry name" value="G_PROTEIN_RECEP_F1_2"/>
    <property type="match status" value="1"/>
</dbReference>
<evidence type="ECO:0000256" key="8">
    <source>
        <dbReference type="ARBA" id="ARBA00023180"/>
    </source>
</evidence>
<feature type="transmembrane region" description="Helical" evidence="10">
    <location>
        <begin position="51"/>
        <end position="76"/>
    </location>
</feature>
<evidence type="ECO:0000313" key="12">
    <source>
        <dbReference type="EMBL" id="CAH3023768.1"/>
    </source>
</evidence>
<keyword evidence="9" id="KW-0807">Transducer</keyword>
<keyword evidence="13" id="KW-1185">Reference proteome</keyword>
<dbReference type="Proteomes" id="UP001159427">
    <property type="component" value="Unassembled WGS sequence"/>
</dbReference>
<evidence type="ECO:0000313" key="13">
    <source>
        <dbReference type="Proteomes" id="UP001159427"/>
    </source>
</evidence>
<dbReference type="PANTHER" id="PTHR24246">
    <property type="entry name" value="OLFACTORY RECEPTOR AND ADENOSINE RECEPTOR"/>
    <property type="match status" value="1"/>
</dbReference>
<dbReference type="PANTHER" id="PTHR24246:SF27">
    <property type="entry name" value="ADENOSINE RECEPTOR, ISOFORM A"/>
    <property type="match status" value="1"/>
</dbReference>
<organism evidence="12 13">
    <name type="scientific">Porites evermanni</name>
    <dbReference type="NCBI Taxonomy" id="104178"/>
    <lineage>
        <taxon>Eukaryota</taxon>
        <taxon>Metazoa</taxon>
        <taxon>Cnidaria</taxon>
        <taxon>Anthozoa</taxon>
        <taxon>Hexacorallia</taxon>
        <taxon>Scleractinia</taxon>
        <taxon>Fungiina</taxon>
        <taxon>Poritidae</taxon>
        <taxon>Porites</taxon>
    </lineage>
</organism>
<accession>A0ABN8M5P6</accession>
<gene>
    <name evidence="12" type="ORF">PEVE_00020415</name>
</gene>
<feature type="transmembrane region" description="Helical" evidence="10">
    <location>
        <begin position="88"/>
        <end position="109"/>
    </location>
</feature>
<evidence type="ECO:0000256" key="1">
    <source>
        <dbReference type="ARBA" id="ARBA00004651"/>
    </source>
</evidence>
<keyword evidence="2" id="KW-1003">Cell membrane</keyword>
<keyword evidence="7" id="KW-0675">Receptor</keyword>
<dbReference type="InterPro" id="IPR000276">
    <property type="entry name" value="GPCR_Rhodpsn"/>
</dbReference>
<evidence type="ECO:0000256" key="6">
    <source>
        <dbReference type="ARBA" id="ARBA00023136"/>
    </source>
</evidence>
<dbReference type="InterPro" id="IPR017452">
    <property type="entry name" value="GPCR_Rhodpsn_7TM"/>
</dbReference>
<evidence type="ECO:0000256" key="2">
    <source>
        <dbReference type="ARBA" id="ARBA00022475"/>
    </source>
</evidence>
<comment type="caution">
    <text evidence="12">The sequence shown here is derived from an EMBL/GenBank/DDBJ whole genome shotgun (WGS) entry which is preliminary data.</text>
</comment>
<dbReference type="EMBL" id="CALNXI010000274">
    <property type="protein sequence ID" value="CAH3023768.1"/>
    <property type="molecule type" value="Genomic_DNA"/>
</dbReference>
<feature type="transmembrane region" description="Helical" evidence="10">
    <location>
        <begin position="6"/>
        <end position="31"/>
    </location>
</feature>
<evidence type="ECO:0000256" key="4">
    <source>
        <dbReference type="ARBA" id="ARBA00022989"/>
    </source>
</evidence>
<dbReference type="PRINTS" id="PR00237">
    <property type="entry name" value="GPCRRHODOPSN"/>
</dbReference>
<dbReference type="Pfam" id="PF00001">
    <property type="entry name" value="7tm_1"/>
    <property type="match status" value="1"/>
</dbReference>
<keyword evidence="3 10" id="KW-0812">Transmembrane</keyword>
<name>A0ABN8M5P6_9CNID</name>
<feature type="domain" description="G-protein coupled receptors family 1 profile" evidence="11">
    <location>
        <begin position="1"/>
        <end position="107"/>
    </location>
</feature>
<dbReference type="CDD" id="cd00637">
    <property type="entry name" value="7tm_classA_rhodopsin-like"/>
    <property type="match status" value="1"/>
</dbReference>
<protein>
    <recommendedName>
        <fullName evidence="11">G-protein coupled receptors family 1 profile domain-containing protein</fullName>
    </recommendedName>
</protein>
<evidence type="ECO:0000256" key="3">
    <source>
        <dbReference type="ARBA" id="ARBA00022692"/>
    </source>
</evidence>
<keyword evidence="6 10" id="KW-0472">Membrane</keyword>
<comment type="subcellular location">
    <subcellularLocation>
        <location evidence="1">Cell membrane</location>
        <topology evidence="1">Multi-pass membrane protein</topology>
    </subcellularLocation>
</comment>
<dbReference type="Gene3D" id="1.20.1070.10">
    <property type="entry name" value="Rhodopsin 7-helix transmembrane proteins"/>
    <property type="match status" value="1"/>
</dbReference>
<evidence type="ECO:0000256" key="10">
    <source>
        <dbReference type="SAM" id="Phobius"/>
    </source>
</evidence>
<evidence type="ECO:0000259" key="11">
    <source>
        <dbReference type="PROSITE" id="PS50262"/>
    </source>
</evidence>
<keyword evidence="4 10" id="KW-1133">Transmembrane helix</keyword>
<keyword evidence="5" id="KW-0297">G-protein coupled receptor</keyword>
<evidence type="ECO:0000256" key="5">
    <source>
        <dbReference type="ARBA" id="ARBA00023040"/>
    </source>
</evidence>
<dbReference type="SUPFAM" id="SSF81321">
    <property type="entry name" value="Family A G protein-coupled receptor-like"/>
    <property type="match status" value="1"/>
</dbReference>
<keyword evidence="8" id="KW-0325">Glycoprotein</keyword>
<reference evidence="12 13" key="1">
    <citation type="submission" date="2022-05" db="EMBL/GenBank/DDBJ databases">
        <authorList>
            <consortium name="Genoscope - CEA"/>
            <person name="William W."/>
        </authorList>
    </citation>
    <scope>NUCLEOTIDE SEQUENCE [LARGE SCALE GENOMIC DNA]</scope>
</reference>
<evidence type="ECO:0000256" key="7">
    <source>
        <dbReference type="ARBA" id="ARBA00023170"/>
    </source>
</evidence>
<proteinExistence type="predicted"/>